<dbReference type="GO" id="GO:0005524">
    <property type="term" value="F:ATP binding"/>
    <property type="evidence" value="ECO:0007669"/>
    <property type="project" value="InterPro"/>
</dbReference>
<dbReference type="InterPro" id="IPR008271">
    <property type="entry name" value="Ser/Thr_kinase_AS"/>
</dbReference>
<accession>A0A5J4UPW8</accession>
<dbReference type="Pfam" id="PF00069">
    <property type="entry name" value="Pkinase"/>
    <property type="match status" value="1"/>
</dbReference>
<evidence type="ECO:0000259" key="2">
    <source>
        <dbReference type="PROSITE" id="PS50011"/>
    </source>
</evidence>
<dbReference type="EC" id="2.7.11.1" evidence="1"/>
<dbReference type="Proteomes" id="UP000324800">
    <property type="component" value="Unassembled WGS sequence"/>
</dbReference>
<dbReference type="InterPro" id="IPR011009">
    <property type="entry name" value="Kinase-like_dom_sf"/>
</dbReference>
<feature type="domain" description="Protein kinase" evidence="2">
    <location>
        <begin position="1"/>
        <end position="168"/>
    </location>
</feature>
<dbReference type="PROSITE" id="PS50011">
    <property type="entry name" value="PROTEIN_KINASE_DOM"/>
    <property type="match status" value="1"/>
</dbReference>
<name>A0A5J4UPW8_9EUKA</name>
<dbReference type="PANTHER" id="PTHR11909">
    <property type="entry name" value="CASEIN KINASE-RELATED"/>
    <property type="match status" value="1"/>
</dbReference>
<comment type="caution">
    <text evidence="3">The sequence shown here is derived from an EMBL/GenBank/DDBJ whole genome shotgun (WGS) entry which is preliminary data.</text>
</comment>
<evidence type="ECO:0000313" key="4">
    <source>
        <dbReference type="Proteomes" id="UP000324800"/>
    </source>
</evidence>
<sequence>MELLGPSLIDLVNRKIPNKFCLHSVLKFGIQAIDALQTLHKAGFIHRDIKPCNFVTGSTVETSSKIYLIDFGLSQQLNLKDGNINQSSMKDSYQSAFRYASINAHLGREFGRNDDLMSLIYILVELYTGSLPQGNVSDPDEVMRLKELYQGGSLLAFMPPDLLIGKSK</sequence>
<dbReference type="EMBL" id="SNRW01013955">
    <property type="protein sequence ID" value="KAA6372031.1"/>
    <property type="molecule type" value="Genomic_DNA"/>
</dbReference>
<reference evidence="3 4" key="1">
    <citation type="submission" date="2019-03" db="EMBL/GenBank/DDBJ databases">
        <title>Single cell metagenomics reveals metabolic interactions within the superorganism composed of flagellate Streblomastix strix and complex community of Bacteroidetes bacteria on its surface.</title>
        <authorList>
            <person name="Treitli S.C."/>
            <person name="Kolisko M."/>
            <person name="Husnik F."/>
            <person name="Keeling P."/>
            <person name="Hampl V."/>
        </authorList>
    </citation>
    <scope>NUCLEOTIDE SEQUENCE [LARGE SCALE GENOMIC DNA]</scope>
    <source>
        <strain evidence="3">ST1C</strain>
    </source>
</reference>
<evidence type="ECO:0000256" key="1">
    <source>
        <dbReference type="ARBA" id="ARBA00012513"/>
    </source>
</evidence>
<dbReference type="PROSITE" id="PS00108">
    <property type="entry name" value="PROTEIN_KINASE_ST"/>
    <property type="match status" value="1"/>
</dbReference>
<protein>
    <recommendedName>
        <fullName evidence="1">non-specific serine/threonine protein kinase</fullName>
        <ecNumber evidence="1">2.7.11.1</ecNumber>
    </recommendedName>
</protein>
<dbReference type="GO" id="GO:0004674">
    <property type="term" value="F:protein serine/threonine kinase activity"/>
    <property type="evidence" value="ECO:0007669"/>
    <property type="project" value="UniProtKB-EC"/>
</dbReference>
<organism evidence="3 4">
    <name type="scientific">Streblomastix strix</name>
    <dbReference type="NCBI Taxonomy" id="222440"/>
    <lineage>
        <taxon>Eukaryota</taxon>
        <taxon>Metamonada</taxon>
        <taxon>Preaxostyla</taxon>
        <taxon>Oxymonadida</taxon>
        <taxon>Streblomastigidae</taxon>
        <taxon>Streblomastix</taxon>
    </lineage>
</organism>
<evidence type="ECO:0000313" key="3">
    <source>
        <dbReference type="EMBL" id="KAA6372031.1"/>
    </source>
</evidence>
<dbReference type="Gene3D" id="1.10.510.10">
    <property type="entry name" value="Transferase(Phosphotransferase) domain 1"/>
    <property type="match status" value="1"/>
</dbReference>
<dbReference type="OrthoDB" id="5979581at2759"/>
<gene>
    <name evidence="3" type="ORF">EZS28_032442</name>
</gene>
<dbReference type="AlphaFoldDB" id="A0A5J4UPW8"/>
<dbReference type="InterPro" id="IPR000719">
    <property type="entry name" value="Prot_kinase_dom"/>
</dbReference>
<dbReference type="SUPFAM" id="SSF56112">
    <property type="entry name" value="Protein kinase-like (PK-like)"/>
    <property type="match status" value="1"/>
</dbReference>
<proteinExistence type="predicted"/>
<dbReference type="InterPro" id="IPR050235">
    <property type="entry name" value="CK1_Ser-Thr_kinase"/>
</dbReference>